<evidence type="ECO:0000256" key="2">
    <source>
        <dbReference type="ARBA" id="ARBA00022618"/>
    </source>
</evidence>
<dbReference type="Proteomes" id="UP000030700">
    <property type="component" value="Unassembled WGS sequence"/>
</dbReference>
<dbReference type="Pfam" id="PF03033">
    <property type="entry name" value="Glyco_transf_28"/>
    <property type="match status" value="1"/>
</dbReference>
<feature type="binding site" evidence="10">
    <location>
        <position position="302"/>
    </location>
    <ligand>
        <name>UDP-N-acetyl-alpha-D-glucosamine</name>
        <dbReference type="ChEBI" id="CHEBI:57705"/>
    </ligand>
</feature>
<dbReference type="EMBL" id="DF820461">
    <property type="protein sequence ID" value="GAK54522.1"/>
    <property type="molecule type" value="Genomic_DNA"/>
</dbReference>
<dbReference type="PANTHER" id="PTHR21015">
    <property type="entry name" value="UDP-N-ACETYLGLUCOSAMINE--N-ACETYLMURAMYL-(PENTAPEPTIDE) PYROPHOSPHORYL-UNDECAPRENOL N-ACETYLGLUCOSAMINE TRANSFERASE 1"/>
    <property type="match status" value="1"/>
</dbReference>
<keyword evidence="9 10" id="KW-0961">Cell wall biogenesis/degradation</keyword>
<reference evidence="13 14" key="1">
    <citation type="journal article" date="2015" name="PeerJ">
        <title>First genomic representation of candidate bacterial phylum KSB3 points to enhanced environmental sensing as a trigger of wastewater bulking.</title>
        <authorList>
            <person name="Sekiguchi Y."/>
            <person name="Ohashi A."/>
            <person name="Parks D.H."/>
            <person name="Yamauchi T."/>
            <person name="Tyson G.W."/>
            <person name="Hugenholtz P."/>
        </authorList>
    </citation>
    <scope>NUCLEOTIDE SEQUENCE [LARGE SCALE GENOMIC DNA]</scope>
</reference>
<accession>A0A081BSZ1</accession>
<evidence type="ECO:0000256" key="9">
    <source>
        <dbReference type="ARBA" id="ARBA00023316"/>
    </source>
</evidence>
<organism evidence="13 14">
    <name type="scientific">Candidatus Moduliflexus flocculans</name>
    <dbReference type="NCBI Taxonomy" id="1499966"/>
    <lineage>
        <taxon>Bacteria</taxon>
        <taxon>Candidatus Moduliflexota</taxon>
        <taxon>Candidatus Moduliflexia</taxon>
        <taxon>Candidatus Moduliflexales</taxon>
        <taxon>Candidatus Moduliflexaceae</taxon>
    </lineage>
</organism>
<keyword evidence="5 10" id="KW-0133">Cell shape</keyword>
<keyword evidence="2 10" id="KW-0132">Cell division</keyword>
<comment type="catalytic activity">
    <reaction evidence="10">
        <text>di-trans,octa-cis-undecaprenyl diphospho-N-acetyl-alpha-D-muramoyl-L-alanyl-D-glutamyl-meso-2,6-diaminopimeloyl-D-alanyl-D-alanine + UDP-N-acetyl-alpha-D-glucosamine = di-trans,octa-cis-undecaprenyl diphospho-[N-acetyl-alpha-D-glucosaminyl-(1-&gt;4)]-N-acetyl-alpha-D-muramoyl-L-alanyl-D-glutamyl-meso-2,6-diaminopimeloyl-D-alanyl-D-alanine + UDP + H(+)</text>
        <dbReference type="Rhea" id="RHEA:31227"/>
        <dbReference type="ChEBI" id="CHEBI:15378"/>
        <dbReference type="ChEBI" id="CHEBI:57705"/>
        <dbReference type="ChEBI" id="CHEBI:58223"/>
        <dbReference type="ChEBI" id="CHEBI:61387"/>
        <dbReference type="ChEBI" id="CHEBI:61388"/>
        <dbReference type="EC" id="2.4.1.227"/>
    </reaction>
</comment>
<evidence type="ECO:0000259" key="11">
    <source>
        <dbReference type="Pfam" id="PF03033"/>
    </source>
</evidence>
<feature type="binding site" evidence="10">
    <location>
        <begin position="22"/>
        <end position="24"/>
    </location>
    <ligand>
        <name>UDP-N-acetyl-alpha-D-glucosamine</name>
        <dbReference type="ChEBI" id="CHEBI:57705"/>
    </ligand>
</feature>
<evidence type="ECO:0000256" key="8">
    <source>
        <dbReference type="ARBA" id="ARBA00023306"/>
    </source>
</evidence>
<feature type="binding site" evidence="10">
    <location>
        <position position="258"/>
    </location>
    <ligand>
        <name>UDP-N-acetyl-alpha-D-glucosamine</name>
        <dbReference type="ChEBI" id="CHEBI:57705"/>
    </ligand>
</feature>
<feature type="binding site" evidence="10">
    <location>
        <position position="203"/>
    </location>
    <ligand>
        <name>UDP-N-acetyl-alpha-D-glucosamine</name>
        <dbReference type="ChEBI" id="CHEBI:57705"/>
    </ligand>
</feature>
<dbReference type="Gene3D" id="3.40.50.2000">
    <property type="entry name" value="Glycogen Phosphorylase B"/>
    <property type="match status" value="2"/>
</dbReference>
<comment type="similarity">
    <text evidence="10">Belongs to the glycosyltransferase 28 family. MurG subfamily.</text>
</comment>
<dbReference type="Pfam" id="PF04101">
    <property type="entry name" value="Glyco_tran_28_C"/>
    <property type="match status" value="1"/>
</dbReference>
<dbReference type="GO" id="GO:0071555">
    <property type="term" value="P:cell wall organization"/>
    <property type="evidence" value="ECO:0007669"/>
    <property type="project" value="UniProtKB-KW"/>
</dbReference>
<evidence type="ECO:0000256" key="1">
    <source>
        <dbReference type="ARBA" id="ARBA00022475"/>
    </source>
</evidence>
<dbReference type="GO" id="GO:0005886">
    <property type="term" value="C:plasma membrane"/>
    <property type="evidence" value="ECO:0007669"/>
    <property type="project" value="UniProtKB-SubCell"/>
</dbReference>
<evidence type="ECO:0000259" key="12">
    <source>
        <dbReference type="Pfam" id="PF04101"/>
    </source>
</evidence>
<comment type="function">
    <text evidence="10">Cell wall formation. Catalyzes the transfer of a GlcNAc subunit on undecaprenyl-pyrophosphoryl-MurNAc-pentapeptide (lipid intermediate I) to form undecaprenyl-pyrophosphoryl-MurNAc-(pentapeptide)GlcNAc (lipid intermediate II).</text>
</comment>
<feature type="binding site" evidence="10">
    <location>
        <position position="177"/>
    </location>
    <ligand>
        <name>UDP-N-acetyl-alpha-D-glucosamine</name>
        <dbReference type="ChEBI" id="CHEBI:57705"/>
    </ligand>
</feature>
<dbReference type="CDD" id="cd03785">
    <property type="entry name" value="GT28_MurG"/>
    <property type="match status" value="1"/>
</dbReference>
<dbReference type="HAMAP" id="MF_00033">
    <property type="entry name" value="MurG"/>
    <property type="match status" value="1"/>
</dbReference>
<keyword evidence="8 10" id="KW-0131">Cell cycle</keyword>
<feature type="domain" description="Glycosyl transferase family 28 C-terminal" evidence="12">
    <location>
        <begin position="197"/>
        <end position="360"/>
    </location>
</feature>
<dbReference type="HOGENOM" id="CLU_037404_0_1_0"/>
<dbReference type="SUPFAM" id="SSF53756">
    <property type="entry name" value="UDP-Glycosyltransferase/glycogen phosphorylase"/>
    <property type="match status" value="1"/>
</dbReference>
<keyword evidence="14" id="KW-1185">Reference proteome</keyword>
<dbReference type="GO" id="GO:0008360">
    <property type="term" value="P:regulation of cell shape"/>
    <property type="evidence" value="ECO:0007669"/>
    <property type="project" value="UniProtKB-KW"/>
</dbReference>
<evidence type="ECO:0000313" key="13">
    <source>
        <dbReference type="EMBL" id="GAK54522.1"/>
    </source>
</evidence>
<dbReference type="GO" id="GO:0051301">
    <property type="term" value="P:cell division"/>
    <property type="evidence" value="ECO:0007669"/>
    <property type="project" value="UniProtKB-KW"/>
</dbReference>
<dbReference type="EC" id="2.4.1.227" evidence="10"/>
<sequence length="377" mass="41169">MEKHQASLLESSIALVITGGGTGGHVYPGIAVAKELQHQIPSASLLFIGTNAGFEAKIVPHEGFNLQTVDVEGFKSRGIVGKARALAKLPLAVLRARRLLKAVKPDVVFGTGGYVSLPVMYAAYLSRIPTVTLEPNRQPGMANKLIRRIVDRIAICFEETASAFPQRKVVFTGNPIRKEFSVIGKIPPPDKGMTCNILIMGGSRGASRINQALIDALPYLETQRDYLMFTHQTGPDDYEVVREGYARQGFRAEVLKYIDDTPKMYAKAHLVICRAGASTVAELRASRRPSILIPYPHGDRHQEFNAQALVDKGLAKMILQEYLDGKVLADSLLHCLNNPDAMAQVWANTNEASEKTAAEQVVDLCLQLAGKRSLSPV</sequence>
<dbReference type="GO" id="GO:0009252">
    <property type="term" value="P:peptidoglycan biosynthetic process"/>
    <property type="evidence" value="ECO:0007669"/>
    <property type="project" value="UniProtKB-UniRule"/>
</dbReference>
<comment type="subcellular location">
    <subcellularLocation>
        <location evidence="10">Cell membrane</location>
        <topology evidence="10">Peripheral membrane protein</topology>
        <orientation evidence="10">Cytoplasmic side</orientation>
    </subcellularLocation>
</comment>
<evidence type="ECO:0000256" key="10">
    <source>
        <dbReference type="HAMAP-Rule" id="MF_00033"/>
    </source>
</evidence>
<dbReference type="PANTHER" id="PTHR21015:SF22">
    <property type="entry name" value="GLYCOSYLTRANSFERASE"/>
    <property type="match status" value="1"/>
</dbReference>
<dbReference type="InterPro" id="IPR007235">
    <property type="entry name" value="Glyco_trans_28_C"/>
</dbReference>
<evidence type="ECO:0000256" key="3">
    <source>
        <dbReference type="ARBA" id="ARBA00022676"/>
    </source>
</evidence>
<protein>
    <recommendedName>
        <fullName evidence="10">UDP-N-acetylglucosamine--N-acetylmuramyl-(pentapeptide) pyrophosphoryl-undecaprenol N-acetylglucosamine transferase</fullName>
        <ecNumber evidence="10">2.4.1.227</ecNumber>
    </recommendedName>
    <alternativeName>
        <fullName evidence="10">Undecaprenyl-PP-MurNAc-pentapeptide-UDPGlcNAc GlcNAc transferase</fullName>
    </alternativeName>
</protein>
<feature type="binding site" evidence="10">
    <location>
        <position position="136"/>
    </location>
    <ligand>
        <name>UDP-N-acetyl-alpha-D-glucosamine</name>
        <dbReference type="ChEBI" id="CHEBI:57705"/>
    </ligand>
</feature>
<evidence type="ECO:0000313" key="14">
    <source>
        <dbReference type="Proteomes" id="UP000030700"/>
    </source>
</evidence>
<keyword evidence="6 10" id="KW-0573">Peptidoglycan synthesis</keyword>
<evidence type="ECO:0000256" key="5">
    <source>
        <dbReference type="ARBA" id="ARBA00022960"/>
    </source>
</evidence>
<dbReference type="InterPro" id="IPR006009">
    <property type="entry name" value="GlcNAc_MurG"/>
</dbReference>
<dbReference type="STRING" id="1499966.U14_05809"/>
<dbReference type="GO" id="GO:0005975">
    <property type="term" value="P:carbohydrate metabolic process"/>
    <property type="evidence" value="ECO:0007669"/>
    <property type="project" value="InterPro"/>
</dbReference>
<evidence type="ECO:0000256" key="7">
    <source>
        <dbReference type="ARBA" id="ARBA00023136"/>
    </source>
</evidence>
<keyword evidence="4 10" id="KW-0808">Transferase</keyword>
<dbReference type="GO" id="GO:0050511">
    <property type="term" value="F:undecaprenyldiphospho-muramoylpentapeptide beta-N-acetylglucosaminyltransferase activity"/>
    <property type="evidence" value="ECO:0007669"/>
    <property type="project" value="UniProtKB-UniRule"/>
</dbReference>
<evidence type="ECO:0000256" key="6">
    <source>
        <dbReference type="ARBA" id="ARBA00022984"/>
    </source>
</evidence>
<dbReference type="NCBIfam" id="TIGR01133">
    <property type="entry name" value="murG"/>
    <property type="match status" value="1"/>
</dbReference>
<gene>
    <name evidence="10" type="primary">murG</name>
    <name evidence="13" type="ORF">U14_05809</name>
</gene>
<keyword evidence="3 10" id="KW-0328">Glycosyltransferase</keyword>
<name>A0A081BSZ1_9BACT</name>
<dbReference type="UniPathway" id="UPA00219"/>
<feature type="domain" description="Glycosyltransferase family 28 N-terminal" evidence="11">
    <location>
        <begin position="16"/>
        <end position="155"/>
    </location>
</feature>
<keyword evidence="1 10" id="KW-1003">Cell membrane</keyword>
<comment type="pathway">
    <text evidence="10">Cell wall biogenesis; peptidoglycan biosynthesis.</text>
</comment>
<dbReference type="GO" id="GO:0051991">
    <property type="term" value="F:UDP-N-acetyl-D-glucosamine:N-acetylmuramoyl-L-alanyl-D-glutamyl-meso-2,6-diaminopimelyl-D-alanyl-D-alanine-diphosphoundecaprenol 4-beta-N-acetylglucosaminlytransferase activity"/>
    <property type="evidence" value="ECO:0007669"/>
    <property type="project" value="RHEA"/>
</dbReference>
<keyword evidence="7 10" id="KW-0472">Membrane</keyword>
<dbReference type="InterPro" id="IPR004276">
    <property type="entry name" value="GlycoTrans_28_N"/>
</dbReference>
<proteinExistence type="inferred from homology"/>
<comment type="caution">
    <text evidence="10">Lacks conserved residue(s) required for the propagation of feature annotation.</text>
</comment>
<evidence type="ECO:0000256" key="4">
    <source>
        <dbReference type="ARBA" id="ARBA00022679"/>
    </source>
</evidence>
<dbReference type="AlphaFoldDB" id="A0A081BSZ1"/>